<dbReference type="PANTHER" id="PTHR46844">
    <property type="entry name" value="SLR5058 PROTEIN"/>
    <property type="match status" value="1"/>
</dbReference>
<dbReference type="Pfam" id="PF22727">
    <property type="entry name" value="NCH2"/>
    <property type="match status" value="1"/>
</dbReference>
<dbReference type="InterPro" id="IPR007111">
    <property type="entry name" value="NACHT_NTPase"/>
</dbReference>
<dbReference type="GO" id="GO:0016301">
    <property type="term" value="F:kinase activity"/>
    <property type="evidence" value="ECO:0007669"/>
    <property type="project" value="UniProtKB-KW"/>
</dbReference>
<dbReference type="EMBL" id="PVWK01000017">
    <property type="protein sequence ID" value="PSB33714.1"/>
    <property type="molecule type" value="Genomic_DNA"/>
</dbReference>
<dbReference type="PANTHER" id="PTHR46844:SF1">
    <property type="entry name" value="SLR5058 PROTEIN"/>
    <property type="match status" value="1"/>
</dbReference>
<reference evidence="2 3" key="2">
    <citation type="submission" date="2018-03" db="EMBL/GenBank/DDBJ databases">
        <title>The ancient ancestry and fast evolution of plastids.</title>
        <authorList>
            <person name="Moore K.R."/>
            <person name="Magnabosco C."/>
            <person name="Momper L."/>
            <person name="Gold D.A."/>
            <person name="Bosak T."/>
            <person name="Fournier G.P."/>
        </authorList>
    </citation>
    <scope>NUCLEOTIDE SEQUENCE [LARGE SCALE GENOMIC DNA]</scope>
    <source>
        <strain evidence="2 3">ULC18</strain>
    </source>
</reference>
<feature type="domain" description="NACHT" evidence="1">
    <location>
        <begin position="285"/>
        <end position="407"/>
    </location>
</feature>
<dbReference type="InterPro" id="IPR054501">
    <property type="entry name" value="NCH2"/>
</dbReference>
<dbReference type="Proteomes" id="UP000239576">
    <property type="component" value="Unassembled WGS sequence"/>
</dbReference>
<gene>
    <name evidence="2" type="ORF">C7B82_04325</name>
</gene>
<evidence type="ECO:0000259" key="1">
    <source>
        <dbReference type="PROSITE" id="PS50837"/>
    </source>
</evidence>
<accession>A0A2T1ELW4</accession>
<dbReference type="Gene3D" id="3.40.50.300">
    <property type="entry name" value="P-loop containing nucleotide triphosphate hydrolases"/>
    <property type="match status" value="1"/>
</dbReference>
<protein>
    <submittedName>
        <fullName evidence="2">Histidine kinase</fullName>
    </submittedName>
</protein>
<dbReference type="Pfam" id="PF05729">
    <property type="entry name" value="NACHT"/>
    <property type="match status" value="1"/>
</dbReference>
<evidence type="ECO:0000313" key="3">
    <source>
        <dbReference type="Proteomes" id="UP000239576"/>
    </source>
</evidence>
<name>A0A2T1ELW4_9CYAN</name>
<keyword evidence="2" id="KW-0418">Kinase</keyword>
<evidence type="ECO:0000313" key="2">
    <source>
        <dbReference type="EMBL" id="PSB33714.1"/>
    </source>
</evidence>
<keyword evidence="3" id="KW-1185">Reference proteome</keyword>
<sequence>MTDQSLSLAVKPIITYPREAQVGKTYLMTIDLHPDEGFEWQYEEEDYPIYCSVDSDLFSSKPVGEPVVILHRFGGSYGEAKFLLTAAHEEARGTIRIALVNARGVTVRNLSLTNVKTIQSELDSVEQLIRQTGRYGYTQTVRGIEFNLSLDESQHGTTTLASINTISIQDGIAAIANWLLPTVEDIFLEQREQNQANISQRLYFALEKYIKKYSEQYGILKVLGMRESIPLRNVYTKTRFLDASETLKYESIENLENNYRKINKHGFQRGISQNKTEFEITNEYQFLMVLGAPGAGKSILLRQLGIKILEKSEEYEHECIPVFLELKRFSPELPKIKEAIVQEFEVCSLPSSDQFTTKLLEEGKLLILLDGLSEVPFGQMSRIIAEIQNFVERYSKNRFIISCRTAAYNYSYSFKRFTSVEIANFDNSQIEQFTRKWFNINSEKQGKNAQIFWDLLQQSEYSSIKEIANSPLFLTFLCLVFERSQAFPEKRSALYRKAVDILLEEWAAERRISGEEIYRGLNADLEKVLLSEIAFLAFSRHQLFFTQRELTDHIKTFLVECLNAPINLDGRAVLDKIEHQHGILVKRAQDIYSFSHLTFQEYFTAMYIVDHNKISNLVIEHLSDKRWQEIFLLVAGLMRGADELLLKMKQEASTYINTSRLRELLQWAESVTSVNESSVQPATGRAIALLFALNRDSIMDLLRILNSNVFHILELARSSGIIPVRNLDHNYLPGRSSDQAQIKAIASNLVEELEKNRIFANIDLVPFTDRLEKLLLQLPSASQSNSLSQAYNEGVSEIYLNELKLDPTLLELTESELIGIDDYFYANYLIVRCKQSAVRLSPKSWARIEQQMLCFA</sequence>
<dbReference type="PROSITE" id="PS50837">
    <property type="entry name" value="NACHT"/>
    <property type="match status" value="1"/>
</dbReference>
<comment type="caution">
    <text evidence="2">The sequence shown here is derived from an EMBL/GenBank/DDBJ whole genome shotgun (WGS) entry which is preliminary data.</text>
</comment>
<organism evidence="2 3">
    <name type="scientific">Stenomitos frigidus ULC18</name>
    <dbReference type="NCBI Taxonomy" id="2107698"/>
    <lineage>
        <taxon>Bacteria</taxon>
        <taxon>Bacillati</taxon>
        <taxon>Cyanobacteriota</taxon>
        <taxon>Cyanophyceae</taxon>
        <taxon>Leptolyngbyales</taxon>
        <taxon>Leptolyngbyaceae</taxon>
        <taxon>Stenomitos</taxon>
    </lineage>
</organism>
<proteinExistence type="predicted"/>
<reference evidence="3" key="1">
    <citation type="submission" date="2018-02" db="EMBL/GenBank/DDBJ databases">
        <authorList>
            <person name="Moore K."/>
            <person name="Momper L."/>
        </authorList>
    </citation>
    <scope>NUCLEOTIDE SEQUENCE [LARGE SCALE GENOMIC DNA]</scope>
    <source>
        <strain evidence="3">ULC18</strain>
    </source>
</reference>
<dbReference type="SUPFAM" id="SSF52540">
    <property type="entry name" value="P-loop containing nucleoside triphosphate hydrolases"/>
    <property type="match status" value="1"/>
</dbReference>
<keyword evidence="2" id="KW-0808">Transferase</keyword>
<dbReference type="RefSeq" id="WP_106255077.1">
    <property type="nucleotide sequence ID" value="NZ_CAWNSW010000080.1"/>
</dbReference>
<dbReference type="AlphaFoldDB" id="A0A2T1ELW4"/>
<dbReference type="InterPro" id="IPR027417">
    <property type="entry name" value="P-loop_NTPase"/>
</dbReference>
<dbReference type="OrthoDB" id="448481at2"/>